<evidence type="ECO:0000256" key="5">
    <source>
        <dbReference type="ARBA" id="ARBA00022692"/>
    </source>
</evidence>
<dbReference type="InterPro" id="IPR006153">
    <property type="entry name" value="Cation/H_exchanger_TM"/>
</dbReference>
<feature type="transmembrane region" description="Helical" evidence="10">
    <location>
        <begin position="37"/>
        <end position="57"/>
    </location>
</feature>
<dbReference type="GO" id="GO:1902600">
    <property type="term" value="P:proton transmembrane transport"/>
    <property type="evidence" value="ECO:0007669"/>
    <property type="project" value="InterPro"/>
</dbReference>
<sequence length="507" mass="55178">MFFEAFGTDSFLLLTALLLFSGVFVAKFSSRWGIPALILFILIGMLFGSEGLGIVYFNDASTAQLIGVFALVIILFEGGLHTKWATVKSVALPSLSLATIGVLLTSMIAGLSVYFLFELSLLESLLFGAIVGSTDAAAVFAALKERNIKAKMGATLEAESGTNDPMAVFLTLSFIELITSPDTSLWMLIPRFFFQMGVGLVFGFVLGKLASVSINKIKLDSSALYPIFSVAFALATYSITAFSGGSGFLGVYVAALVIGNSELTYRYSIFQFNEGFAWMAQILMFVILGLFVFPSELFTASIMLNGLLLSAVLILVARPAAVFLSLLGMNYSNKEKLFISWAGLRGAVPIVLATFPIVEGLENSQGLFNLVFFVVLTSALVQGSTISYVAKKMTLVGPKKDVPHHSIELISMGKAKAEMIQYQTNAESAVVGKKLHEVSFPNRANISAIIRDNEVITPYGETEIHAGDFLYILVEEKYKAQLKRTLEERVKKSKEKQREKQKQDAAN</sequence>
<comment type="subcellular location">
    <subcellularLocation>
        <location evidence="1">Cell membrane</location>
        <topology evidence="1">Multi-pass membrane protein</topology>
    </subcellularLocation>
</comment>
<dbReference type="Pfam" id="PF02080">
    <property type="entry name" value="TrkA_C"/>
    <property type="match status" value="1"/>
</dbReference>
<keyword evidence="5 10" id="KW-0812">Transmembrane</keyword>
<evidence type="ECO:0000256" key="10">
    <source>
        <dbReference type="SAM" id="Phobius"/>
    </source>
</evidence>
<accession>A0A845DRW4</accession>
<dbReference type="SUPFAM" id="SSF116726">
    <property type="entry name" value="TrkA C-terminal domain-like"/>
    <property type="match status" value="1"/>
</dbReference>
<dbReference type="Gene3D" id="1.20.1530.20">
    <property type="match status" value="1"/>
</dbReference>
<comment type="caution">
    <text evidence="12">The sequence shown here is derived from an EMBL/GenBank/DDBJ whole genome shotgun (WGS) entry which is preliminary data.</text>
</comment>
<name>A0A845DRW4_9BACI</name>
<feature type="transmembrane region" description="Helical" evidence="10">
    <location>
        <begin position="92"/>
        <end position="115"/>
    </location>
</feature>
<keyword evidence="7" id="KW-0406">Ion transport</keyword>
<evidence type="ECO:0000259" key="11">
    <source>
        <dbReference type="PROSITE" id="PS51202"/>
    </source>
</evidence>
<dbReference type="Pfam" id="PF00999">
    <property type="entry name" value="Na_H_Exchanger"/>
    <property type="match status" value="1"/>
</dbReference>
<feature type="domain" description="RCK C-terminal" evidence="11">
    <location>
        <begin position="407"/>
        <end position="488"/>
    </location>
</feature>
<dbReference type="Proteomes" id="UP000460949">
    <property type="component" value="Unassembled WGS sequence"/>
</dbReference>
<feature type="transmembrane region" description="Helical" evidence="10">
    <location>
        <begin position="121"/>
        <end position="143"/>
    </location>
</feature>
<reference evidence="12 13" key="1">
    <citation type="submission" date="2019-11" db="EMBL/GenBank/DDBJ databases">
        <title>Genome sequences of 17 halophilic strains isolated from different environments.</title>
        <authorList>
            <person name="Furrow R.E."/>
        </authorList>
    </citation>
    <scope>NUCLEOTIDE SEQUENCE [LARGE SCALE GENOMIC DNA]</scope>
    <source>
        <strain evidence="12 13">22511_23_Filter</strain>
    </source>
</reference>
<keyword evidence="8 10" id="KW-0472">Membrane</keyword>
<dbReference type="NCBIfam" id="NF003716">
    <property type="entry name" value="PRK05326.1-3"/>
    <property type="match status" value="1"/>
</dbReference>
<feature type="transmembrane region" description="Helical" evidence="10">
    <location>
        <begin position="63"/>
        <end position="80"/>
    </location>
</feature>
<feature type="transmembrane region" description="Helical" evidence="10">
    <location>
        <begin position="370"/>
        <end position="390"/>
    </location>
</feature>
<evidence type="ECO:0000256" key="8">
    <source>
        <dbReference type="ARBA" id="ARBA00023136"/>
    </source>
</evidence>
<dbReference type="GO" id="GO:0006813">
    <property type="term" value="P:potassium ion transport"/>
    <property type="evidence" value="ECO:0007669"/>
    <property type="project" value="InterPro"/>
</dbReference>
<dbReference type="EMBL" id="WMET01000001">
    <property type="protein sequence ID" value="MYL19599.1"/>
    <property type="molecule type" value="Genomic_DNA"/>
</dbReference>
<evidence type="ECO:0000313" key="12">
    <source>
        <dbReference type="EMBL" id="MYL19599.1"/>
    </source>
</evidence>
<feature type="region of interest" description="Disordered" evidence="9">
    <location>
        <begin position="488"/>
        <end position="507"/>
    </location>
</feature>
<dbReference type="GO" id="GO:0015297">
    <property type="term" value="F:antiporter activity"/>
    <property type="evidence" value="ECO:0007669"/>
    <property type="project" value="UniProtKB-KW"/>
</dbReference>
<dbReference type="InterPro" id="IPR006037">
    <property type="entry name" value="RCK_C"/>
</dbReference>
<evidence type="ECO:0000256" key="2">
    <source>
        <dbReference type="ARBA" id="ARBA00022448"/>
    </source>
</evidence>
<evidence type="ECO:0000313" key="13">
    <source>
        <dbReference type="Proteomes" id="UP000460949"/>
    </source>
</evidence>
<feature type="transmembrane region" description="Helical" evidence="10">
    <location>
        <begin position="306"/>
        <end position="326"/>
    </location>
</feature>
<dbReference type="GO" id="GO:0008324">
    <property type="term" value="F:monoatomic cation transmembrane transporter activity"/>
    <property type="evidence" value="ECO:0007669"/>
    <property type="project" value="InterPro"/>
</dbReference>
<evidence type="ECO:0000256" key="6">
    <source>
        <dbReference type="ARBA" id="ARBA00022989"/>
    </source>
</evidence>
<feature type="transmembrane region" description="Helical" evidence="10">
    <location>
        <begin position="192"/>
        <end position="211"/>
    </location>
</feature>
<protein>
    <submittedName>
        <fullName evidence="12">Potassium/proton antiporter</fullName>
    </submittedName>
</protein>
<dbReference type="RefSeq" id="WP_160835974.1">
    <property type="nucleotide sequence ID" value="NZ_WMET01000001.1"/>
</dbReference>
<dbReference type="PANTHER" id="PTHR32507:SF7">
    <property type="entry name" value="K(+)_H(+) ANTIPORTER NHAP2"/>
    <property type="match status" value="1"/>
</dbReference>
<keyword evidence="6 10" id="KW-1133">Transmembrane helix</keyword>
<evidence type="ECO:0000256" key="7">
    <source>
        <dbReference type="ARBA" id="ARBA00023065"/>
    </source>
</evidence>
<dbReference type="PANTHER" id="PTHR32507">
    <property type="entry name" value="NA(+)/H(+) ANTIPORTER 1"/>
    <property type="match status" value="1"/>
</dbReference>
<dbReference type="InterPro" id="IPR038770">
    <property type="entry name" value="Na+/solute_symporter_sf"/>
</dbReference>
<dbReference type="PROSITE" id="PS51202">
    <property type="entry name" value="RCK_C"/>
    <property type="match status" value="1"/>
</dbReference>
<evidence type="ECO:0000256" key="9">
    <source>
        <dbReference type="SAM" id="MobiDB-lite"/>
    </source>
</evidence>
<feature type="transmembrane region" description="Helical" evidence="10">
    <location>
        <begin position="338"/>
        <end position="358"/>
    </location>
</feature>
<dbReference type="NCBIfam" id="NF003715">
    <property type="entry name" value="PRK05326.1-2"/>
    <property type="match status" value="1"/>
</dbReference>
<evidence type="ECO:0000256" key="1">
    <source>
        <dbReference type="ARBA" id="ARBA00004651"/>
    </source>
</evidence>
<keyword evidence="2" id="KW-0813">Transport</keyword>
<dbReference type="AlphaFoldDB" id="A0A845DRW4"/>
<dbReference type="Gene3D" id="3.30.70.1450">
    <property type="entry name" value="Regulator of K+ conductance, C-terminal domain"/>
    <property type="match status" value="1"/>
</dbReference>
<gene>
    <name evidence="12" type="ORF">GLW04_06820</name>
</gene>
<feature type="transmembrane region" description="Helical" evidence="10">
    <location>
        <begin position="6"/>
        <end position="25"/>
    </location>
</feature>
<evidence type="ECO:0000256" key="4">
    <source>
        <dbReference type="ARBA" id="ARBA00022475"/>
    </source>
</evidence>
<proteinExistence type="predicted"/>
<keyword evidence="3" id="KW-0050">Antiport</keyword>
<evidence type="ECO:0000256" key="3">
    <source>
        <dbReference type="ARBA" id="ARBA00022449"/>
    </source>
</evidence>
<organism evidence="12 13">
    <name type="scientific">Halobacillus litoralis</name>
    <dbReference type="NCBI Taxonomy" id="45668"/>
    <lineage>
        <taxon>Bacteria</taxon>
        <taxon>Bacillati</taxon>
        <taxon>Bacillota</taxon>
        <taxon>Bacilli</taxon>
        <taxon>Bacillales</taxon>
        <taxon>Bacillaceae</taxon>
        <taxon>Halobacillus</taxon>
    </lineage>
</organism>
<dbReference type="GO" id="GO:0005886">
    <property type="term" value="C:plasma membrane"/>
    <property type="evidence" value="ECO:0007669"/>
    <property type="project" value="UniProtKB-SubCell"/>
</dbReference>
<keyword evidence="4" id="KW-1003">Cell membrane</keyword>
<dbReference type="InterPro" id="IPR036721">
    <property type="entry name" value="RCK_C_sf"/>
</dbReference>
<feature type="transmembrane region" description="Helical" evidence="10">
    <location>
        <begin position="275"/>
        <end position="294"/>
    </location>
</feature>